<sequence length="131" mass="14711">MYDGDSFFTLSIGGQIGLAMLSLMLWAGWFWIVRRLTRFSPLWVRLLFAIAAFWLFVWLSPQVYYLYYLMVISGLPMQIVVQTPPGLSDLGQVLLFQSGLNLSAHGQAILGWSLILAAAKKSPQRSELTAP</sequence>
<keyword evidence="1" id="KW-1133">Transmembrane helix</keyword>
<reference evidence="2 3" key="1">
    <citation type="submission" date="2023-04" db="EMBL/GenBank/DDBJ databases">
        <title>Complete genome sequence of Alisedimentitalea scapharcae.</title>
        <authorList>
            <person name="Rong J.-C."/>
            <person name="Yi M.-L."/>
            <person name="Zhao Q."/>
        </authorList>
    </citation>
    <scope>NUCLEOTIDE SEQUENCE [LARGE SCALE GENOMIC DNA]</scope>
    <source>
        <strain evidence="2 3">KCTC 42119</strain>
    </source>
</reference>
<evidence type="ECO:0000256" key="1">
    <source>
        <dbReference type="SAM" id="Phobius"/>
    </source>
</evidence>
<evidence type="ECO:0000313" key="2">
    <source>
        <dbReference type="EMBL" id="WZK89969.1"/>
    </source>
</evidence>
<feature type="transmembrane region" description="Helical" evidence="1">
    <location>
        <begin position="12"/>
        <end position="33"/>
    </location>
</feature>
<name>A0ABZ2XYS6_9RHOB</name>
<gene>
    <name evidence="2" type="ORF">QEZ52_05330</name>
</gene>
<keyword evidence="1" id="KW-0472">Membrane</keyword>
<keyword evidence="1" id="KW-0812">Transmembrane</keyword>
<organism evidence="2 3">
    <name type="scientific">Aliisedimentitalea scapharcae</name>
    <dbReference type="NCBI Taxonomy" id="1524259"/>
    <lineage>
        <taxon>Bacteria</taxon>
        <taxon>Pseudomonadati</taxon>
        <taxon>Pseudomonadota</taxon>
        <taxon>Alphaproteobacteria</taxon>
        <taxon>Rhodobacterales</taxon>
        <taxon>Roseobacteraceae</taxon>
        <taxon>Aliisedimentitalea</taxon>
    </lineage>
</organism>
<dbReference type="Proteomes" id="UP001623232">
    <property type="component" value="Chromosome"/>
</dbReference>
<dbReference type="RefSeq" id="WP_406648464.1">
    <property type="nucleotide sequence ID" value="NZ_CP123584.1"/>
</dbReference>
<keyword evidence="3" id="KW-1185">Reference proteome</keyword>
<accession>A0ABZ2XYS6</accession>
<protein>
    <submittedName>
        <fullName evidence="2">Uncharacterized protein</fullName>
    </submittedName>
</protein>
<feature type="transmembrane region" description="Helical" evidence="1">
    <location>
        <begin position="42"/>
        <end position="59"/>
    </location>
</feature>
<dbReference type="EMBL" id="CP123584">
    <property type="protein sequence ID" value="WZK89969.1"/>
    <property type="molecule type" value="Genomic_DNA"/>
</dbReference>
<proteinExistence type="predicted"/>
<evidence type="ECO:0000313" key="3">
    <source>
        <dbReference type="Proteomes" id="UP001623232"/>
    </source>
</evidence>